<organism evidence="16 17">
    <name type="scientific">Phytopseudomonas argentinensis</name>
    <dbReference type="NCBI Taxonomy" id="289370"/>
    <lineage>
        <taxon>Bacteria</taxon>
        <taxon>Pseudomonadati</taxon>
        <taxon>Pseudomonadota</taxon>
        <taxon>Gammaproteobacteria</taxon>
        <taxon>Pseudomonadales</taxon>
        <taxon>Pseudomonadaceae</taxon>
        <taxon>Phytopseudomonas</taxon>
    </lineage>
</organism>
<name>A0A1I3N6I4_9GAMM</name>
<evidence type="ECO:0000256" key="12">
    <source>
        <dbReference type="RuleBase" id="RU003357"/>
    </source>
</evidence>
<evidence type="ECO:0000259" key="14">
    <source>
        <dbReference type="Pfam" id="PF00593"/>
    </source>
</evidence>
<dbReference type="Proteomes" id="UP000183018">
    <property type="component" value="Unassembled WGS sequence"/>
</dbReference>
<evidence type="ECO:0000256" key="4">
    <source>
        <dbReference type="ARBA" id="ARBA00022496"/>
    </source>
</evidence>
<feature type="chain" id="PRO_5010271444" evidence="13">
    <location>
        <begin position="22"/>
        <end position="771"/>
    </location>
</feature>
<evidence type="ECO:0000256" key="1">
    <source>
        <dbReference type="ARBA" id="ARBA00004571"/>
    </source>
</evidence>
<dbReference type="PANTHER" id="PTHR32552">
    <property type="entry name" value="FERRICHROME IRON RECEPTOR-RELATED"/>
    <property type="match status" value="1"/>
</dbReference>
<dbReference type="InterPro" id="IPR012910">
    <property type="entry name" value="Plug_dom"/>
</dbReference>
<dbReference type="AlphaFoldDB" id="A0A1I3N6I4"/>
<evidence type="ECO:0000256" key="7">
    <source>
        <dbReference type="ARBA" id="ARBA00023065"/>
    </source>
</evidence>
<keyword evidence="10 11" id="KW-0998">Cell outer membrane</keyword>
<proteinExistence type="inferred from homology"/>
<keyword evidence="3 11" id="KW-1134">Transmembrane beta strand</keyword>
<dbReference type="Pfam" id="PF00593">
    <property type="entry name" value="TonB_dep_Rec_b-barrel"/>
    <property type="match status" value="1"/>
</dbReference>
<dbReference type="InterPro" id="IPR039426">
    <property type="entry name" value="TonB-dep_rcpt-like"/>
</dbReference>
<accession>A0A1I3N6I4</accession>
<keyword evidence="5 11" id="KW-0812">Transmembrane</keyword>
<evidence type="ECO:0000256" key="13">
    <source>
        <dbReference type="SAM" id="SignalP"/>
    </source>
</evidence>
<evidence type="ECO:0000259" key="15">
    <source>
        <dbReference type="Pfam" id="PF07715"/>
    </source>
</evidence>
<evidence type="ECO:0000256" key="11">
    <source>
        <dbReference type="PROSITE-ProRule" id="PRU01360"/>
    </source>
</evidence>
<sequence>MSRVTRASLWLMLALPGTALAETAVIELREISVVGVNHSEQPAQRVPASVSVFDGEQLQDDGMDDLGALAQRVPGLMLSAPNPRYTAIGIRGLGSSSANDGLDGSVAVYLDGVYLGRQGMIPQDFVDIDRLEILRGPQATLYGKNATAGAINLTSRMPSFVNEGQGEVRMGEDGLRHYRASLSGPLVDEVLAARLSVYDLSRDGDIDNRFNGRQLDEQDRQGLRGQLLWTPNERFSARLIGEYAVQEESAVLTASHLSATTRQRAAFVGYQPLPVAPFARRVEQNDGNSLDTVQRGLTLQLDQQLDNELTLTSITGYRDWDYDSRHDADSMALSVARSAVGLDHHQFSQELRLAQSLGERFDYLLGVHYLQQRLQRDVDVAFGRDAAAFFLGDRPEVTALGITPGVVPPSLLQGAEQHFRGGQDSDTQAVFGQFTWRPTERLAITPGLRYSRERKRGEIIRRVDGLAPLGIDPVSQLGGQLLRDIALGGAYERRNRIAENNLSGQLAFSYRFNEALVGYGRWSRGYKAGGINLEVTGDAVAPVFGAERATAVEVGLKSLWWDERFALDVALYQTDVDDYQALSNSEPADELSPPLRDSLINVGKVRLRGIEVDGRLQLTSQVGWHLGLALSDARYRSFDNAPCAPESAGVSCDLSGKQLFNAPRWSLATGVDYRRPLEAGLELFGALDYSWRSGYYGVLERGTGSYQSAYGLTDLRLGIGQASQRWAVELWARNLFDQDYASAFYATLGSGDYGLLPGAPRSVGVSLRGRY</sequence>
<evidence type="ECO:0000256" key="8">
    <source>
        <dbReference type="ARBA" id="ARBA00023077"/>
    </source>
</evidence>
<dbReference type="GO" id="GO:0006826">
    <property type="term" value="P:iron ion transport"/>
    <property type="evidence" value="ECO:0007669"/>
    <property type="project" value="UniProtKB-KW"/>
</dbReference>
<comment type="subcellular location">
    <subcellularLocation>
        <location evidence="1 11">Cell outer membrane</location>
        <topology evidence="1 11">Multi-pass membrane protein</topology>
    </subcellularLocation>
</comment>
<protein>
    <submittedName>
        <fullName evidence="16">Iron complex outermembrane recepter protein</fullName>
    </submittedName>
</protein>
<keyword evidence="9 11" id="KW-0472">Membrane</keyword>
<gene>
    <name evidence="16" type="ORF">SAMN05216602_3641</name>
</gene>
<keyword evidence="8 12" id="KW-0798">TonB box</keyword>
<evidence type="ECO:0000313" key="16">
    <source>
        <dbReference type="EMBL" id="SFJ04873.1"/>
    </source>
</evidence>
<dbReference type="CDD" id="cd01347">
    <property type="entry name" value="ligand_gated_channel"/>
    <property type="match status" value="1"/>
</dbReference>
<dbReference type="PROSITE" id="PS52016">
    <property type="entry name" value="TONB_DEPENDENT_REC_3"/>
    <property type="match status" value="1"/>
</dbReference>
<feature type="domain" description="TonB-dependent receptor plug" evidence="15">
    <location>
        <begin position="43"/>
        <end position="150"/>
    </location>
</feature>
<evidence type="ECO:0000256" key="10">
    <source>
        <dbReference type="ARBA" id="ARBA00023237"/>
    </source>
</evidence>
<evidence type="ECO:0000256" key="9">
    <source>
        <dbReference type="ARBA" id="ARBA00023136"/>
    </source>
</evidence>
<keyword evidence="7" id="KW-0406">Ion transport</keyword>
<comment type="similarity">
    <text evidence="11 12">Belongs to the TonB-dependent receptor family.</text>
</comment>
<evidence type="ECO:0000256" key="3">
    <source>
        <dbReference type="ARBA" id="ARBA00022452"/>
    </source>
</evidence>
<feature type="domain" description="TonB-dependent receptor-like beta-barrel" evidence="14">
    <location>
        <begin position="266"/>
        <end position="735"/>
    </location>
</feature>
<keyword evidence="4" id="KW-0410">Iron transport</keyword>
<evidence type="ECO:0000313" key="17">
    <source>
        <dbReference type="Proteomes" id="UP000183018"/>
    </source>
</evidence>
<dbReference type="STRING" id="289370.SAMN05216602_3641"/>
<dbReference type="SUPFAM" id="SSF56935">
    <property type="entry name" value="Porins"/>
    <property type="match status" value="1"/>
</dbReference>
<evidence type="ECO:0000256" key="2">
    <source>
        <dbReference type="ARBA" id="ARBA00022448"/>
    </source>
</evidence>
<dbReference type="EMBL" id="FORC01000004">
    <property type="protein sequence ID" value="SFJ04873.1"/>
    <property type="molecule type" value="Genomic_DNA"/>
</dbReference>
<reference evidence="17" key="1">
    <citation type="submission" date="2016-10" db="EMBL/GenBank/DDBJ databases">
        <authorList>
            <person name="Varghese N."/>
            <person name="Submissions S."/>
        </authorList>
    </citation>
    <scope>NUCLEOTIDE SEQUENCE [LARGE SCALE GENOMIC DNA]</scope>
    <source>
        <strain evidence="17">LMG 22563</strain>
    </source>
</reference>
<keyword evidence="2 11" id="KW-0813">Transport</keyword>
<dbReference type="InterPro" id="IPR036942">
    <property type="entry name" value="Beta-barrel_TonB_sf"/>
</dbReference>
<dbReference type="GO" id="GO:0009279">
    <property type="term" value="C:cell outer membrane"/>
    <property type="evidence" value="ECO:0007669"/>
    <property type="project" value="UniProtKB-SubCell"/>
</dbReference>
<evidence type="ECO:0000256" key="6">
    <source>
        <dbReference type="ARBA" id="ARBA00023004"/>
    </source>
</evidence>
<dbReference type="Gene3D" id="2.40.170.20">
    <property type="entry name" value="TonB-dependent receptor, beta-barrel domain"/>
    <property type="match status" value="1"/>
</dbReference>
<evidence type="ECO:0000256" key="5">
    <source>
        <dbReference type="ARBA" id="ARBA00022692"/>
    </source>
</evidence>
<dbReference type="PANTHER" id="PTHR32552:SF81">
    <property type="entry name" value="TONB-DEPENDENT OUTER MEMBRANE RECEPTOR"/>
    <property type="match status" value="1"/>
</dbReference>
<keyword evidence="13" id="KW-0732">Signal</keyword>
<keyword evidence="6" id="KW-0408">Iron</keyword>
<keyword evidence="17" id="KW-1185">Reference proteome</keyword>
<dbReference type="InterPro" id="IPR000531">
    <property type="entry name" value="Beta-barrel_TonB"/>
</dbReference>
<feature type="signal peptide" evidence="13">
    <location>
        <begin position="1"/>
        <end position="21"/>
    </location>
</feature>
<dbReference type="Pfam" id="PF07715">
    <property type="entry name" value="Plug"/>
    <property type="match status" value="1"/>
</dbReference>